<dbReference type="Proteomes" id="UP000092993">
    <property type="component" value="Unassembled WGS sequence"/>
</dbReference>
<protein>
    <submittedName>
        <fullName evidence="1">Uncharacterized protein</fullName>
    </submittedName>
</protein>
<dbReference type="AlphaFoldDB" id="A0A1C7MMK3"/>
<name>A0A1C7MMK3_GRIFR</name>
<evidence type="ECO:0000313" key="1">
    <source>
        <dbReference type="EMBL" id="OBZ78083.1"/>
    </source>
</evidence>
<evidence type="ECO:0000313" key="2">
    <source>
        <dbReference type="Proteomes" id="UP000092993"/>
    </source>
</evidence>
<keyword evidence="2" id="KW-1185">Reference proteome</keyword>
<accession>A0A1C7MMK3</accession>
<gene>
    <name evidence="1" type="ORF">A0H81_02349</name>
</gene>
<proteinExistence type="predicted"/>
<organism evidence="1 2">
    <name type="scientific">Grifola frondosa</name>
    <name type="common">Maitake</name>
    <name type="synonym">Polyporus frondosus</name>
    <dbReference type="NCBI Taxonomy" id="5627"/>
    <lineage>
        <taxon>Eukaryota</taxon>
        <taxon>Fungi</taxon>
        <taxon>Dikarya</taxon>
        <taxon>Basidiomycota</taxon>
        <taxon>Agaricomycotina</taxon>
        <taxon>Agaricomycetes</taxon>
        <taxon>Polyporales</taxon>
        <taxon>Grifolaceae</taxon>
        <taxon>Grifola</taxon>
    </lineage>
</organism>
<sequence length="91" mass="10166">MGSPYFLIRKVEGSRIHKNVLEIARTSNHNLFNVGEMEASPNHTNSYGGGLVVGFRALFQYYFGDSPRDSNGHAIRGDISSDFWVMMRGIA</sequence>
<reference evidence="1 2" key="1">
    <citation type="submission" date="2016-03" db="EMBL/GenBank/DDBJ databases">
        <title>Whole genome sequencing of Grifola frondosa 9006-11.</title>
        <authorList>
            <person name="Min B."/>
            <person name="Park H."/>
            <person name="Kim J.-G."/>
            <person name="Cho H."/>
            <person name="Oh Y.-L."/>
            <person name="Kong W.-S."/>
            <person name="Choi I.-G."/>
        </authorList>
    </citation>
    <scope>NUCLEOTIDE SEQUENCE [LARGE SCALE GENOMIC DNA]</scope>
    <source>
        <strain evidence="1 2">9006-11</strain>
    </source>
</reference>
<comment type="caution">
    <text evidence="1">The sequence shown here is derived from an EMBL/GenBank/DDBJ whole genome shotgun (WGS) entry which is preliminary data.</text>
</comment>
<dbReference type="EMBL" id="LUGG01000002">
    <property type="protein sequence ID" value="OBZ78083.1"/>
    <property type="molecule type" value="Genomic_DNA"/>
</dbReference>